<organism evidence="1 2">
    <name type="scientific">Cylindrotheca closterium</name>
    <dbReference type="NCBI Taxonomy" id="2856"/>
    <lineage>
        <taxon>Eukaryota</taxon>
        <taxon>Sar</taxon>
        <taxon>Stramenopiles</taxon>
        <taxon>Ochrophyta</taxon>
        <taxon>Bacillariophyta</taxon>
        <taxon>Bacillariophyceae</taxon>
        <taxon>Bacillariophycidae</taxon>
        <taxon>Bacillariales</taxon>
        <taxon>Bacillariaceae</taxon>
        <taxon>Cylindrotheca</taxon>
    </lineage>
</organism>
<dbReference type="Proteomes" id="UP001295423">
    <property type="component" value="Unassembled WGS sequence"/>
</dbReference>
<dbReference type="GO" id="GO:0016705">
    <property type="term" value="F:oxidoreductase activity, acting on paired donors, with incorporation or reduction of molecular oxygen"/>
    <property type="evidence" value="ECO:0007669"/>
    <property type="project" value="InterPro"/>
</dbReference>
<accession>A0AAD2PV48</accession>
<comment type="caution">
    <text evidence="1">The sequence shown here is derived from an EMBL/GenBank/DDBJ whole genome shotgun (WGS) entry which is preliminary data.</text>
</comment>
<dbReference type="GO" id="GO:0004497">
    <property type="term" value="F:monooxygenase activity"/>
    <property type="evidence" value="ECO:0007669"/>
    <property type="project" value="InterPro"/>
</dbReference>
<dbReference type="EMBL" id="CAKOGP040001847">
    <property type="protein sequence ID" value="CAJ1953946.1"/>
    <property type="molecule type" value="Genomic_DNA"/>
</dbReference>
<name>A0AAD2PV48_9STRA</name>
<evidence type="ECO:0000313" key="2">
    <source>
        <dbReference type="Proteomes" id="UP001295423"/>
    </source>
</evidence>
<dbReference type="InterPro" id="IPR036396">
    <property type="entry name" value="Cyt_P450_sf"/>
</dbReference>
<evidence type="ECO:0000313" key="1">
    <source>
        <dbReference type="EMBL" id="CAJ1953946.1"/>
    </source>
</evidence>
<reference evidence="1" key="1">
    <citation type="submission" date="2023-08" db="EMBL/GenBank/DDBJ databases">
        <authorList>
            <person name="Audoor S."/>
            <person name="Bilcke G."/>
        </authorList>
    </citation>
    <scope>NUCLEOTIDE SEQUENCE</scope>
</reference>
<dbReference type="GO" id="GO:0005506">
    <property type="term" value="F:iron ion binding"/>
    <property type="evidence" value="ECO:0007669"/>
    <property type="project" value="InterPro"/>
</dbReference>
<dbReference type="Gene3D" id="1.10.630.10">
    <property type="entry name" value="Cytochrome P450"/>
    <property type="match status" value="1"/>
</dbReference>
<dbReference type="SUPFAM" id="SSF48264">
    <property type="entry name" value="Cytochrome P450"/>
    <property type="match status" value="1"/>
</dbReference>
<dbReference type="GO" id="GO:0020037">
    <property type="term" value="F:heme binding"/>
    <property type="evidence" value="ECO:0007669"/>
    <property type="project" value="InterPro"/>
</dbReference>
<proteinExistence type="predicted"/>
<keyword evidence="2" id="KW-1185">Reference proteome</keyword>
<protein>
    <recommendedName>
        <fullName evidence="3">Cytochrome P450</fullName>
    </recommendedName>
</protein>
<dbReference type="AlphaFoldDB" id="A0AAD2PV48"/>
<sequence length="472" mass="52999">MPSICCCAVDSFDDEILANETTWMNLLTATGHNLWAVRHSLHSSSNTKCLLLPLNDTKKPRKSVQLVWDASTFEHDEEQGMDKMTVTSNSQLEKPRVRLPLTRCTGDVWGNHRPIVCSALANVPKLSLQATKQVDWLSILLLHRSEQTETGSNETPVPNHQPKILTVDLKQVIVEAAELWNRRLFVGDNNLITSSDEYQGLLRKATLEHWTEIRAMNKEQGAVQKSLLKLEEALPWNHFSSNGSKWQYPDGGSSEKGLVQALFESGLQPEEATDNVVSAMIASLDAVQAMVFWTLWNLSRQQGAWERCLAIGEQQVQRDLLQLSIFKKQATQGKTIQLKNPSFLVCALIETVRVYPPVWTLPRISHNHEQQAMPCKFEVLLNNCATNRQWDPSAWLEGGNSDHNKIASFGLGKRHCPAGTGGLYAAYELLRSFLKTCCKIDECQPDQALNYAYLGPTLCTHGPQLFQVTLRS</sequence>
<evidence type="ECO:0008006" key="3">
    <source>
        <dbReference type="Google" id="ProtNLM"/>
    </source>
</evidence>
<gene>
    <name evidence="1" type="ORF">CYCCA115_LOCUS14544</name>
</gene>